<gene>
    <name evidence="4" type="ORF">NSPWAT_1278</name>
</gene>
<proteinExistence type="predicted"/>
<accession>A0ABM9HD45</accession>
<feature type="domain" description="N-acetyltransferase" evidence="3">
    <location>
        <begin position="5"/>
        <end position="153"/>
    </location>
</feature>
<dbReference type="InterPro" id="IPR016181">
    <property type="entry name" value="Acyl_CoA_acyltransferase"/>
</dbReference>
<reference evidence="4 5" key="1">
    <citation type="submission" date="2022-09" db="EMBL/GenBank/DDBJ databases">
        <authorList>
            <person name="Kop L."/>
        </authorList>
    </citation>
    <scope>NUCLEOTIDE SEQUENCE [LARGE SCALE GENOMIC DNA]</scope>
    <source>
        <strain evidence="4 5">347</strain>
    </source>
</reference>
<sequence length="153" mass="17721">MPEAVIIRAGRAEDATIIAKYNRAMANETESKCLHTQTVLKGVQAGLARPELCRYFVAEVGGQIIGQAMITYEWSDWRNGQLWWLQSVYVHPDHRRRGVFRKLYQHIESLARKQPGVRGIRLYVEEKNRNGQSVYTRLGLTPAGYHVYEREFE</sequence>
<dbReference type="InterPro" id="IPR000182">
    <property type="entry name" value="GNAT_dom"/>
</dbReference>
<dbReference type="Proteomes" id="UP001157733">
    <property type="component" value="Chromosome"/>
</dbReference>
<evidence type="ECO:0000313" key="4">
    <source>
        <dbReference type="EMBL" id="CAI2718137.1"/>
    </source>
</evidence>
<name>A0ABM9HD45_9BACT</name>
<evidence type="ECO:0000259" key="3">
    <source>
        <dbReference type="PROSITE" id="PS51186"/>
    </source>
</evidence>
<dbReference type="PROSITE" id="PS51186">
    <property type="entry name" value="GNAT"/>
    <property type="match status" value="1"/>
</dbReference>
<dbReference type="InterPro" id="IPR050832">
    <property type="entry name" value="Bact_Acetyltransf"/>
</dbReference>
<dbReference type="RefSeq" id="WP_282011046.1">
    <property type="nucleotide sequence ID" value="NZ_OX336137.1"/>
</dbReference>
<dbReference type="Gene3D" id="3.40.630.30">
    <property type="match status" value="1"/>
</dbReference>
<evidence type="ECO:0000313" key="5">
    <source>
        <dbReference type="Proteomes" id="UP001157733"/>
    </source>
</evidence>
<keyword evidence="1 4" id="KW-0808">Transferase</keyword>
<evidence type="ECO:0000256" key="2">
    <source>
        <dbReference type="ARBA" id="ARBA00023315"/>
    </source>
</evidence>
<dbReference type="SUPFAM" id="SSF55729">
    <property type="entry name" value="Acyl-CoA N-acyltransferases (Nat)"/>
    <property type="match status" value="1"/>
</dbReference>
<dbReference type="Pfam" id="PF00583">
    <property type="entry name" value="Acetyltransf_1"/>
    <property type="match status" value="1"/>
</dbReference>
<dbReference type="EMBL" id="OX336137">
    <property type="protein sequence ID" value="CAI2718137.1"/>
    <property type="molecule type" value="Genomic_DNA"/>
</dbReference>
<evidence type="ECO:0000256" key="1">
    <source>
        <dbReference type="ARBA" id="ARBA00022679"/>
    </source>
</evidence>
<dbReference type="CDD" id="cd04301">
    <property type="entry name" value="NAT_SF"/>
    <property type="match status" value="1"/>
</dbReference>
<dbReference type="GO" id="GO:0061733">
    <property type="term" value="F:protein-lysine-acetyltransferase activity"/>
    <property type="evidence" value="ECO:0007669"/>
    <property type="project" value="UniProtKB-EC"/>
</dbReference>
<keyword evidence="2 4" id="KW-0012">Acyltransferase</keyword>
<organism evidence="4 5">
    <name type="scientific">Nitrospina watsonii</name>
    <dbReference type="NCBI Taxonomy" id="1323948"/>
    <lineage>
        <taxon>Bacteria</taxon>
        <taxon>Pseudomonadati</taxon>
        <taxon>Nitrospinota/Tectimicrobiota group</taxon>
        <taxon>Nitrospinota</taxon>
        <taxon>Nitrospinia</taxon>
        <taxon>Nitrospinales</taxon>
        <taxon>Nitrospinaceae</taxon>
        <taxon>Nitrospina</taxon>
    </lineage>
</organism>
<keyword evidence="5" id="KW-1185">Reference proteome</keyword>
<dbReference type="PANTHER" id="PTHR43877">
    <property type="entry name" value="AMINOALKYLPHOSPHONATE N-ACETYLTRANSFERASE-RELATED-RELATED"/>
    <property type="match status" value="1"/>
</dbReference>
<dbReference type="EC" id="2.3.1.48" evidence="4"/>
<protein>
    <submittedName>
        <fullName evidence="4">Acetyltransferase, GNAT family</fullName>
        <ecNumber evidence="4">2.3.1.48</ecNumber>
    </submittedName>
</protein>